<dbReference type="Proteomes" id="UP000045175">
    <property type="component" value="Unassembled WGS sequence"/>
</dbReference>
<dbReference type="InterPro" id="IPR002718">
    <property type="entry name" value="OMP_Helicobacter"/>
</dbReference>
<dbReference type="AlphaFoldDB" id="A0A0K2X8U2"/>
<protein>
    <submittedName>
        <fullName evidence="2">Outer membrane protein</fullName>
    </submittedName>
</protein>
<dbReference type="EMBL" id="CDMH01000032">
    <property type="protein sequence ID" value="CRF42486.1"/>
    <property type="molecule type" value="Genomic_DNA"/>
</dbReference>
<evidence type="ECO:0000313" key="3">
    <source>
        <dbReference type="EMBL" id="CRF44704.1"/>
    </source>
</evidence>
<dbReference type="EMBL" id="CDMN01000053">
    <property type="protein sequence ID" value="CRF44704.1"/>
    <property type="molecule type" value="Genomic_DNA"/>
</dbReference>
<dbReference type="Pfam" id="PF01856">
    <property type="entry name" value="HP_OMP"/>
    <property type="match status" value="1"/>
</dbReference>
<organism evidence="2 6">
    <name type="scientific">Helicobacter ailurogastricus</name>
    <dbReference type="NCBI Taxonomy" id="1578720"/>
    <lineage>
        <taxon>Bacteria</taxon>
        <taxon>Pseudomonadati</taxon>
        <taxon>Campylobacterota</taxon>
        <taxon>Epsilonproteobacteria</taxon>
        <taxon>Campylobacterales</taxon>
        <taxon>Helicobacteraceae</taxon>
        <taxon>Helicobacter</taxon>
    </lineage>
</organism>
<proteinExistence type="predicted"/>
<accession>A0A0K2X8U2</accession>
<name>A0A0K2X8U2_9HELI</name>
<dbReference type="STRING" id="1578720.HAL011_08890"/>
<reference evidence="5 6" key="2">
    <citation type="submission" date="2014-12" db="EMBL/GenBank/DDBJ databases">
        <authorList>
            <person name="Jaenicke S."/>
        </authorList>
    </citation>
    <scope>NUCLEOTIDE SEQUENCE [LARGE SCALE GENOMIC DNA]</scope>
</reference>
<evidence type="ECO:0000313" key="1">
    <source>
        <dbReference type="EMBL" id="CRF41106.1"/>
    </source>
</evidence>
<evidence type="ECO:0000313" key="5">
    <source>
        <dbReference type="Proteomes" id="UP000041394"/>
    </source>
</evidence>
<evidence type="ECO:0000313" key="2">
    <source>
        <dbReference type="EMBL" id="CRF42486.1"/>
    </source>
</evidence>
<evidence type="ECO:0000313" key="4">
    <source>
        <dbReference type="Proteomes" id="UP000038622"/>
    </source>
</evidence>
<keyword evidence="4" id="KW-1185">Reference proteome</keyword>
<dbReference type="RefSeq" id="WP_231630022.1">
    <property type="nucleotide sequence ID" value="NZ_CDMN01000053.1"/>
</dbReference>
<evidence type="ECO:0000313" key="6">
    <source>
        <dbReference type="Proteomes" id="UP000045175"/>
    </source>
</evidence>
<sequence>MIGDYTLFGVNINSMRFLGFLLCLLGFVWLASPLQAQTDAKKFLKSLQKEARLYERLKNKQKQRKAKDGGFFGMGFGMIDIKKDTAQGKTQTFPVILSFKGGYQSFFSSFVGLKVFAALDLATSEVNWRFNKPRQDSFYGVASAGLEIPIEFSLTPSYQHFLGFYAGVGGGAVIYMDNGQFQLRNQQEIKTFGLIIQAGAALTLFSKHRIELGFKILPTNKTLLASDRFETSQMFNVVYLYKF</sequence>
<dbReference type="Proteomes" id="UP000038622">
    <property type="component" value="Unassembled WGS sequence"/>
</dbReference>
<reference evidence="2" key="1">
    <citation type="submission" date="2014-12" db="EMBL/GenBank/DDBJ databases">
        <title>Whole genome sequences of four Staphylococcus schleiferi canine isolates.</title>
        <authorList>
            <person name="Misic A.M."/>
            <person name="Cain C."/>
            <person name="Morris D.O."/>
            <person name="Rankin S."/>
            <person name="Beiting D."/>
        </authorList>
    </citation>
    <scope>NUCLEOTIDE SEQUENCE</scope>
    <source>
        <strain evidence="1">ASB11</strain>
        <strain evidence="2">ASB13</strain>
        <strain evidence="3">ASB9</strain>
    </source>
</reference>
<dbReference type="EMBL" id="CDML01000030">
    <property type="protein sequence ID" value="CRF41106.1"/>
    <property type="molecule type" value="Genomic_DNA"/>
</dbReference>
<reference evidence="4" key="3">
    <citation type="submission" date="2014-12" db="EMBL/GenBank/DDBJ databases">
        <authorList>
            <person name="Smet A."/>
        </authorList>
    </citation>
    <scope>NUCLEOTIDE SEQUENCE [LARGE SCALE GENOMIC DNA]</scope>
</reference>
<dbReference type="Proteomes" id="UP000041394">
    <property type="component" value="Unassembled WGS sequence"/>
</dbReference>
<gene>
    <name evidence="1" type="ORF">HAL011_08890</name>
    <name evidence="2" type="ORF">HAL013_06700</name>
    <name evidence="3" type="ORF">HAL09_13090</name>
</gene>